<accession>A0A9N7U9B6</accession>
<evidence type="ECO:0000313" key="1">
    <source>
        <dbReference type="EMBL" id="CAB1426745.1"/>
    </source>
</evidence>
<organism evidence="1 2">
    <name type="scientific">Pleuronectes platessa</name>
    <name type="common">European plaice</name>
    <dbReference type="NCBI Taxonomy" id="8262"/>
    <lineage>
        <taxon>Eukaryota</taxon>
        <taxon>Metazoa</taxon>
        <taxon>Chordata</taxon>
        <taxon>Craniata</taxon>
        <taxon>Vertebrata</taxon>
        <taxon>Euteleostomi</taxon>
        <taxon>Actinopterygii</taxon>
        <taxon>Neopterygii</taxon>
        <taxon>Teleostei</taxon>
        <taxon>Neoteleostei</taxon>
        <taxon>Acanthomorphata</taxon>
        <taxon>Carangaria</taxon>
        <taxon>Pleuronectiformes</taxon>
        <taxon>Pleuronectoidei</taxon>
        <taxon>Pleuronectidae</taxon>
        <taxon>Pleuronectes</taxon>
    </lineage>
</organism>
<name>A0A9N7U9B6_PLEPL</name>
<dbReference type="AlphaFoldDB" id="A0A9N7U9B6"/>
<comment type="caution">
    <text evidence="1">The sequence shown here is derived from an EMBL/GenBank/DDBJ whole genome shotgun (WGS) entry which is preliminary data.</text>
</comment>
<evidence type="ECO:0000313" key="2">
    <source>
        <dbReference type="Proteomes" id="UP001153269"/>
    </source>
</evidence>
<sequence length="205" mass="22382">MPDKYSTLHAMLTDQLIRDATLYLCMVKQLLCGVSWDEGEEVPPPIHSVPIALWCFANGGFSKKDREHFPAEEIVSLFTLRLTTPHFKTNTPTGTQMGADGLHLVKLRSGGSQRPCSDLTSASVMGDPIKGGQLQNSLVRLLCISVPTSGFISLPMNWQLHSCANNYPFSPLCLFHLALPRVRCCVVTLLTVIVAAAIHAVPLAE</sequence>
<gene>
    <name evidence="1" type="ORF">PLEPLA_LOCUS14683</name>
</gene>
<dbReference type="Proteomes" id="UP001153269">
    <property type="component" value="Unassembled WGS sequence"/>
</dbReference>
<proteinExistence type="predicted"/>
<dbReference type="EMBL" id="CADEAL010000912">
    <property type="protein sequence ID" value="CAB1426745.1"/>
    <property type="molecule type" value="Genomic_DNA"/>
</dbReference>
<reference evidence="1" key="1">
    <citation type="submission" date="2020-03" db="EMBL/GenBank/DDBJ databases">
        <authorList>
            <person name="Weist P."/>
        </authorList>
    </citation>
    <scope>NUCLEOTIDE SEQUENCE</scope>
</reference>
<protein>
    <submittedName>
        <fullName evidence="1">Uncharacterized protein</fullName>
    </submittedName>
</protein>
<keyword evidence="2" id="KW-1185">Reference proteome</keyword>